<dbReference type="RefSeq" id="WP_144757890.1">
    <property type="nucleotide sequence ID" value="NZ_VMNW02000017.1"/>
</dbReference>
<reference evidence="8" key="1">
    <citation type="submission" date="2019-09" db="EMBL/GenBank/DDBJ databases">
        <authorList>
            <person name="Teo W.F.A."/>
            <person name="Duangmal K."/>
        </authorList>
    </citation>
    <scope>NUCLEOTIDE SEQUENCE [LARGE SCALE GENOMIC DNA]</scope>
    <source>
        <strain evidence="8">K81G1</strain>
    </source>
</reference>
<gene>
    <name evidence="8" type="ORF">FPZ12_014430</name>
</gene>
<dbReference type="PROSITE" id="PS00798">
    <property type="entry name" value="ALDOKETO_REDUCTASE_1"/>
    <property type="match status" value="1"/>
</dbReference>
<dbReference type="EMBL" id="VMNW02000017">
    <property type="protein sequence ID" value="KAA9161341.1"/>
    <property type="molecule type" value="Genomic_DNA"/>
</dbReference>
<comment type="caution">
    <text evidence="8">The sequence shown here is derived from an EMBL/GenBank/DDBJ whole genome shotgun (WGS) entry which is preliminary data.</text>
</comment>
<dbReference type="PROSITE" id="PS00062">
    <property type="entry name" value="ALDOKETO_REDUCTASE_2"/>
    <property type="match status" value="1"/>
</dbReference>
<dbReference type="PANTHER" id="PTHR43827:SF3">
    <property type="entry name" value="NADP-DEPENDENT OXIDOREDUCTASE DOMAIN-CONTAINING PROTEIN"/>
    <property type="match status" value="1"/>
</dbReference>
<protein>
    <submittedName>
        <fullName evidence="8">Aldo/keto reductase</fullName>
    </submittedName>
</protein>
<dbReference type="InterPro" id="IPR023210">
    <property type="entry name" value="NADP_OxRdtase_dom"/>
</dbReference>
<dbReference type="InterPro" id="IPR020471">
    <property type="entry name" value="AKR"/>
</dbReference>
<feature type="domain" description="NADP-dependent oxidoreductase" evidence="7">
    <location>
        <begin position="20"/>
        <end position="256"/>
    </location>
</feature>
<dbReference type="Pfam" id="PF00248">
    <property type="entry name" value="Aldo_ket_red"/>
    <property type="match status" value="1"/>
</dbReference>
<evidence type="ECO:0000256" key="3">
    <source>
        <dbReference type="ARBA" id="ARBA00023002"/>
    </source>
</evidence>
<evidence type="ECO:0000256" key="4">
    <source>
        <dbReference type="PIRSR" id="PIRSR000097-1"/>
    </source>
</evidence>
<feature type="active site" description="Proton donor" evidence="4">
    <location>
        <position position="48"/>
    </location>
</feature>
<evidence type="ECO:0000256" key="6">
    <source>
        <dbReference type="PIRSR" id="PIRSR000097-3"/>
    </source>
</evidence>
<dbReference type="OrthoDB" id="9804790at2"/>
<keyword evidence="9" id="KW-1185">Reference proteome</keyword>
<proteinExistence type="inferred from homology"/>
<dbReference type="FunFam" id="3.20.20.100:FF:000015">
    <property type="entry name" value="Oxidoreductase, aldo/keto reductase family"/>
    <property type="match status" value="1"/>
</dbReference>
<dbReference type="PIRSF" id="PIRSF000097">
    <property type="entry name" value="AKR"/>
    <property type="match status" value="1"/>
</dbReference>
<feature type="site" description="Lowers pKa of active site Tyr" evidence="6">
    <location>
        <position position="73"/>
    </location>
</feature>
<dbReference type="Gene3D" id="3.20.20.100">
    <property type="entry name" value="NADP-dependent oxidoreductase domain"/>
    <property type="match status" value="1"/>
</dbReference>
<keyword evidence="3" id="KW-0560">Oxidoreductase</keyword>
<sequence>MNTITLNNGVTMPQLGYGVFQVPEAETREAVRNALEAGYRSIDTATVYGNEAGVGRAIAESGLPRDELFVTTKLWNSDQGYDEALRAFENSRKLLGLEYVDLYLIHWPVPELDQYAESWRALEKLHADGLVRAIGVSNFQPSHLERLGGDVVPAVNQIELHPYLTQVEARKYNAEHGIATEAWSPLAKGGALLADPVVRRLAESYDRSPAQIVLRWHLQLGNVVIPKSVTPARIRENLAVFDFDLTEADVAALSTLDRGERTGPDPDTFNVH</sequence>
<evidence type="ECO:0000256" key="2">
    <source>
        <dbReference type="ARBA" id="ARBA00022857"/>
    </source>
</evidence>
<evidence type="ECO:0000313" key="9">
    <source>
        <dbReference type="Proteomes" id="UP000319769"/>
    </source>
</evidence>
<organism evidence="8 9">
    <name type="scientific">Amycolatopsis acidicola</name>
    <dbReference type="NCBI Taxonomy" id="2596893"/>
    <lineage>
        <taxon>Bacteria</taxon>
        <taxon>Bacillati</taxon>
        <taxon>Actinomycetota</taxon>
        <taxon>Actinomycetes</taxon>
        <taxon>Pseudonocardiales</taxon>
        <taxon>Pseudonocardiaceae</taxon>
        <taxon>Amycolatopsis</taxon>
    </lineage>
</organism>
<dbReference type="PANTHER" id="PTHR43827">
    <property type="entry name" value="2,5-DIKETO-D-GLUCONIC ACID REDUCTASE"/>
    <property type="match status" value="1"/>
</dbReference>
<evidence type="ECO:0000256" key="1">
    <source>
        <dbReference type="ARBA" id="ARBA00007905"/>
    </source>
</evidence>
<dbReference type="PROSITE" id="PS00063">
    <property type="entry name" value="ALDOKETO_REDUCTASE_3"/>
    <property type="match status" value="1"/>
</dbReference>
<dbReference type="InterPro" id="IPR018170">
    <property type="entry name" value="Aldo/ket_reductase_CS"/>
</dbReference>
<evidence type="ECO:0000256" key="5">
    <source>
        <dbReference type="PIRSR" id="PIRSR000097-2"/>
    </source>
</evidence>
<evidence type="ECO:0000259" key="7">
    <source>
        <dbReference type="Pfam" id="PF00248"/>
    </source>
</evidence>
<dbReference type="GO" id="GO:0016616">
    <property type="term" value="F:oxidoreductase activity, acting on the CH-OH group of donors, NAD or NADP as acceptor"/>
    <property type="evidence" value="ECO:0007669"/>
    <property type="project" value="UniProtKB-ARBA"/>
</dbReference>
<keyword evidence="2" id="KW-0521">NADP</keyword>
<evidence type="ECO:0000313" key="8">
    <source>
        <dbReference type="EMBL" id="KAA9161341.1"/>
    </source>
</evidence>
<dbReference type="SUPFAM" id="SSF51430">
    <property type="entry name" value="NAD(P)-linked oxidoreductase"/>
    <property type="match status" value="1"/>
</dbReference>
<dbReference type="InterPro" id="IPR036812">
    <property type="entry name" value="NAD(P)_OxRdtase_dom_sf"/>
</dbReference>
<comment type="similarity">
    <text evidence="1">Belongs to the aldo/keto reductase family.</text>
</comment>
<dbReference type="Proteomes" id="UP000319769">
    <property type="component" value="Unassembled WGS sequence"/>
</dbReference>
<name>A0A5N0V8K7_9PSEU</name>
<feature type="binding site" evidence="5">
    <location>
        <position position="106"/>
    </location>
    <ligand>
        <name>substrate</name>
    </ligand>
</feature>
<dbReference type="PRINTS" id="PR00069">
    <property type="entry name" value="ALDKETRDTASE"/>
</dbReference>
<dbReference type="AlphaFoldDB" id="A0A5N0V8K7"/>
<accession>A0A5N0V8K7</accession>